<dbReference type="InterPro" id="IPR003660">
    <property type="entry name" value="HAMP_dom"/>
</dbReference>
<evidence type="ECO:0000256" key="12">
    <source>
        <dbReference type="SAM" id="Phobius"/>
    </source>
</evidence>
<dbReference type="EMBL" id="CP002869">
    <property type="protein sequence ID" value="AEI40831.1"/>
    <property type="molecule type" value="Genomic_DNA"/>
</dbReference>
<evidence type="ECO:0000256" key="6">
    <source>
        <dbReference type="ARBA" id="ARBA00022679"/>
    </source>
</evidence>
<dbReference type="KEGG" id="pms:KNP414_02270"/>
<evidence type="ECO:0000256" key="3">
    <source>
        <dbReference type="ARBA" id="ARBA00012438"/>
    </source>
</evidence>
<dbReference type="PROSITE" id="PS50885">
    <property type="entry name" value="HAMP"/>
    <property type="match status" value="1"/>
</dbReference>
<evidence type="ECO:0000256" key="5">
    <source>
        <dbReference type="ARBA" id="ARBA00022553"/>
    </source>
</evidence>
<dbReference type="GO" id="GO:0000155">
    <property type="term" value="F:phosphorelay sensor kinase activity"/>
    <property type="evidence" value="ECO:0007669"/>
    <property type="project" value="InterPro"/>
</dbReference>
<reference evidence="15 16" key="2">
    <citation type="journal article" date="2013" name="Genome Announc.">
        <title>Genome Sequence of Growth-Improving Paenibacillus mucilaginosus Strain KNP414.</title>
        <authorList>
            <person name="Lu J.J."/>
            <person name="Wang J.F."/>
            <person name="Hu X.F."/>
        </authorList>
    </citation>
    <scope>NUCLEOTIDE SEQUENCE [LARGE SCALE GENOMIC DNA]</scope>
    <source>
        <strain evidence="15 16">KNP414</strain>
    </source>
</reference>
<proteinExistence type="predicted"/>
<keyword evidence="12" id="KW-0812">Transmembrane</keyword>
<name>F8F7S7_PAEMK</name>
<evidence type="ECO:0000256" key="8">
    <source>
        <dbReference type="ARBA" id="ARBA00022777"/>
    </source>
</evidence>
<organism evidence="15 16">
    <name type="scientific">Paenibacillus mucilaginosus (strain KNP414)</name>
    <dbReference type="NCBI Taxonomy" id="1036673"/>
    <lineage>
        <taxon>Bacteria</taxon>
        <taxon>Bacillati</taxon>
        <taxon>Bacillota</taxon>
        <taxon>Bacilli</taxon>
        <taxon>Bacillales</taxon>
        <taxon>Paenibacillaceae</taxon>
        <taxon>Paenibacillus</taxon>
    </lineage>
</organism>
<evidence type="ECO:0000313" key="16">
    <source>
        <dbReference type="Proteomes" id="UP000006620"/>
    </source>
</evidence>
<feature type="domain" description="Histidine kinase" evidence="13">
    <location>
        <begin position="486"/>
        <end position="582"/>
    </location>
</feature>
<comment type="catalytic activity">
    <reaction evidence="1">
        <text>ATP + protein L-histidine = ADP + protein N-phospho-L-histidine.</text>
        <dbReference type="EC" id="2.7.13.3"/>
    </reaction>
</comment>
<evidence type="ECO:0000256" key="10">
    <source>
        <dbReference type="ARBA" id="ARBA00023012"/>
    </source>
</evidence>
<evidence type="ECO:0000256" key="7">
    <source>
        <dbReference type="ARBA" id="ARBA00022741"/>
    </source>
</evidence>
<dbReference type="PANTHER" id="PTHR34220:SF7">
    <property type="entry name" value="SENSOR HISTIDINE KINASE YPDA"/>
    <property type="match status" value="1"/>
</dbReference>
<keyword evidence="4" id="KW-1003">Cell membrane</keyword>
<dbReference type="Proteomes" id="UP000006620">
    <property type="component" value="Chromosome"/>
</dbReference>
<feature type="transmembrane region" description="Helical" evidence="12">
    <location>
        <begin position="304"/>
        <end position="331"/>
    </location>
</feature>
<evidence type="ECO:0000256" key="11">
    <source>
        <dbReference type="ARBA" id="ARBA00023136"/>
    </source>
</evidence>
<keyword evidence="8 15" id="KW-0418">Kinase</keyword>
<accession>F8F7S7</accession>
<reference evidence="16" key="1">
    <citation type="submission" date="2011-06" db="EMBL/GenBank/DDBJ databases">
        <title>Complete genome sequence of Paenibacillus mucilaginosus KNP414.</title>
        <authorList>
            <person name="Wang J."/>
            <person name="Hu S."/>
            <person name="Hu X."/>
            <person name="Zhang B."/>
            <person name="Dong D."/>
            <person name="Zhang S."/>
            <person name="Zhao K."/>
            <person name="Wu D."/>
        </authorList>
    </citation>
    <scope>NUCLEOTIDE SEQUENCE [LARGE SCALE GENOMIC DNA]</scope>
    <source>
        <strain evidence="16">KNP414</strain>
    </source>
</reference>
<sequence length="583" mass="66062">MKSWLRMLIDKIRFQKLRRRFLAAMIGVALPPLFILGYVSFDTARDALTETNTQTNVKHLETSSEVADLLLRNLVNLNRAIVVNDEIREELIRSRTQSNFEQTDTSEWSANRLQKVISNNLFDTRFVTSICLMNLDYKIFCSGRSDDAGQYEKEGKHPLIETSQWYQSANRAQGRVVFLGYDLFGEAKNTFSTVKLFRDAESPDGEPIGYLIVNVSNLIFSSIFNGADDAGGFMALAEAQDGLHTVYNDALPGKELPKEGNASEALNRLKEQGYLVSRYENQTTGWTFVHLMPMEELLRKSNKIGLYTAVLASLMALIALIVSVILSGSIVRPLLQIKKMMLDWTTGTRHFVTTFDNDEVGAIGETFKRVASENKELAERVVQSELKEREAELRALQAQIKPHFLYNTLDSIYWMAVLQKNHDIAQMAVSLSESFKLSLNKGQETIPVFKELKHIEHYMTIQNIRYNNRFRCEIEVEPAIMGMEIMKLLLQPLVENAIYHGLEPKVGEGTIRLTGVKDGEYLLFTVEDDGVGMADVGVTERGYGLRNVRERLQLSYGPTSSLTVHSEEGRGTRIELRFRPKTA</sequence>
<dbReference type="RefSeq" id="WP_013915992.1">
    <property type="nucleotide sequence ID" value="NC_015690.1"/>
</dbReference>
<evidence type="ECO:0000259" key="13">
    <source>
        <dbReference type="PROSITE" id="PS50109"/>
    </source>
</evidence>
<dbReference type="PROSITE" id="PS50109">
    <property type="entry name" value="HIS_KIN"/>
    <property type="match status" value="1"/>
</dbReference>
<gene>
    <name evidence="15" type="ordered locus">KNP414_02270</name>
</gene>
<dbReference type="SUPFAM" id="SSF55874">
    <property type="entry name" value="ATPase domain of HSP90 chaperone/DNA topoisomerase II/histidine kinase"/>
    <property type="match status" value="1"/>
</dbReference>
<keyword evidence="5" id="KW-0597">Phosphoprotein</keyword>
<dbReference type="PATRIC" id="fig|1036673.3.peg.2039"/>
<dbReference type="HOGENOM" id="CLU_020473_6_1_9"/>
<keyword evidence="12" id="KW-1133">Transmembrane helix</keyword>
<keyword evidence="10" id="KW-0902">Two-component regulatory system</keyword>
<keyword evidence="9" id="KW-0067">ATP-binding</keyword>
<protein>
    <recommendedName>
        <fullName evidence="3">histidine kinase</fullName>
        <ecNumber evidence="3">2.7.13.3</ecNumber>
    </recommendedName>
</protein>
<dbReference type="SMART" id="SM00387">
    <property type="entry name" value="HATPase_c"/>
    <property type="match status" value="1"/>
</dbReference>
<dbReference type="GO" id="GO:0005524">
    <property type="term" value="F:ATP binding"/>
    <property type="evidence" value="ECO:0007669"/>
    <property type="project" value="UniProtKB-KW"/>
</dbReference>
<keyword evidence="11 12" id="KW-0472">Membrane</keyword>
<dbReference type="Gene3D" id="3.30.565.10">
    <property type="entry name" value="Histidine kinase-like ATPase, C-terminal domain"/>
    <property type="match status" value="1"/>
</dbReference>
<dbReference type="Pfam" id="PF02518">
    <property type="entry name" value="HATPase_c"/>
    <property type="match status" value="1"/>
</dbReference>
<dbReference type="InterPro" id="IPR005467">
    <property type="entry name" value="His_kinase_dom"/>
</dbReference>
<dbReference type="InterPro" id="IPR003594">
    <property type="entry name" value="HATPase_dom"/>
</dbReference>
<keyword evidence="7" id="KW-0547">Nucleotide-binding</keyword>
<dbReference type="GO" id="GO:0005886">
    <property type="term" value="C:plasma membrane"/>
    <property type="evidence" value="ECO:0007669"/>
    <property type="project" value="UniProtKB-SubCell"/>
</dbReference>
<dbReference type="Gene3D" id="6.10.340.10">
    <property type="match status" value="1"/>
</dbReference>
<evidence type="ECO:0000256" key="1">
    <source>
        <dbReference type="ARBA" id="ARBA00000085"/>
    </source>
</evidence>
<evidence type="ECO:0000256" key="4">
    <source>
        <dbReference type="ARBA" id="ARBA00022475"/>
    </source>
</evidence>
<evidence type="ECO:0000256" key="2">
    <source>
        <dbReference type="ARBA" id="ARBA00004651"/>
    </source>
</evidence>
<dbReference type="AlphaFoldDB" id="F8F7S7"/>
<evidence type="ECO:0000313" key="15">
    <source>
        <dbReference type="EMBL" id="AEI40831.1"/>
    </source>
</evidence>
<dbReference type="Pfam" id="PF06580">
    <property type="entry name" value="His_kinase"/>
    <property type="match status" value="1"/>
</dbReference>
<dbReference type="InterPro" id="IPR036890">
    <property type="entry name" value="HATPase_C_sf"/>
</dbReference>
<comment type="subcellular location">
    <subcellularLocation>
        <location evidence="2">Cell membrane</location>
        <topology evidence="2">Multi-pass membrane protein</topology>
    </subcellularLocation>
</comment>
<evidence type="ECO:0000259" key="14">
    <source>
        <dbReference type="PROSITE" id="PS50885"/>
    </source>
</evidence>
<keyword evidence="6" id="KW-0808">Transferase</keyword>
<evidence type="ECO:0000256" key="9">
    <source>
        <dbReference type="ARBA" id="ARBA00022840"/>
    </source>
</evidence>
<feature type="domain" description="HAMP" evidence="14">
    <location>
        <begin position="328"/>
        <end position="379"/>
    </location>
</feature>
<dbReference type="PANTHER" id="PTHR34220">
    <property type="entry name" value="SENSOR HISTIDINE KINASE YPDA"/>
    <property type="match status" value="1"/>
</dbReference>
<dbReference type="EC" id="2.7.13.3" evidence="3"/>
<feature type="transmembrane region" description="Helical" evidence="12">
    <location>
        <begin position="21"/>
        <end position="41"/>
    </location>
</feature>
<dbReference type="InterPro" id="IPR050640">
    <property type="entry name" value="Bact_2-comp_sensor_kinase"/>
</dbReference>
<dbReference type="InterPro" id="IPR010559">
    <property type="entry name" value="Sig_transdc_His_kin_internal"/>
</dbReference>